<feature type="compositionally biased region" description="Low complexity" evidence="1">
    <location>
        <begin position="47"/>
        <end position="60"/>
    </location>
</feature>
<reference evidence="2 3" key="1">
    <citation type="submission" date="2017-04" db="EMBL/GenBank/DDBJ databases">
        <title>Draft genome sequence of Tuber borchii Vittad., a whitish edible truffle.</title>
        <authorList>
            <consortium name="DOE Joint Genome Institute"/>
            <person name="Murat C."/>
            <person name="Kuo A."/>
            <person name="Barry K.W."/>
            <person name="Clum A."/>
            <person name="Dockter R.B."/>
            <person name="Fauchery L."/>
            <person name="Iotti M."/>
            <person name="Kohler A."/>
            <person name="Labutti K."/>
            <person name="Lindquist E.A."/>
            <person name="Lipzen A."/>
            <person name="Ohm R.A."/>
            <person name="Wang M."/>
            <person name="Grigoriev I.V."/>
            <person name="Zambonelli A."/>
            <person name="Martin F.M."/>
        </authorList>
    </citation>
    <scope>NUCLEOTIDE SEQUENCE [LARGE SCALE GENOMIC DNA]</scope>
    <source>
        <strain evidence="2 3">Tbo3840</strain>
    </source>
</reference>
<comment type="caution">
    <text evidence="2">The sequence shown here is derived from an EMBL/GenBank/DDBJ whole genome shotgun (WGS) entry which is preliminary data.</text>
</comment>
<evidence type="ECO:0000313" key="3">
    <source>
        <dbReference type="Proteomes" id="UP000244722"/>
    </source>
</evidence>
<organism evidence="2 3">
    <name type="scientific">Tuber borchii</name>
    <name type="common">White truffle</name>
    <dbReference type="NCBI Taxonomy" id="42251"/>
    <lineage>
        <taxon>Eukaryota</taxon>
        <taxon>Fungi</taxon>
        <taxon>Dikarya</taxon>
        <taxon>Ascomycota</taxon>
        <taxon>Pezizomycotina</taxon>
        <taxon>Pezizomycetes</taxon>
        <taxon>Pezizales</taxon>
        <taxon>Tuberaceae</taxon>
        <taxon>Tuber</taxon>
    </lineage>
</organism>
<sequence>MLNENTQSIGTSQEKIWDMEIESITGIADPEYLPTIPTYEMSNSHASSPGSDLSSTPSGLMTPTIRSSHGEESSVITVEKQIYQRKRKMRKSWVFFPENRSEYTASDGKTRWCCAWCSLKGIAVTFSDSATKNIIEHLRQVYKIEKDGPIDLEHGQVLIESAFGKTHL</sequence>
<dbReference type="Proteomes" id="UP000244722">
    <property type="component" value="Unassembled WGS sequence"/>
</dbReference>
<evidence type="ECO:0000313" key="2">
    <source>
        <dbReference type="EMBL" id="PUU78315.1"/>
    </source>
</evidence>
<evidence type="ECO:0000256" key="1">
    <source>
        <dbReference type="SAM" id="MobiDB-lite"/>
    </source>
</evidence>
<gene>
    <name evidence="2" type="ORF">B9Z19DRAFT_1065152</name>
</gene>
<keyword evidence="3" id="KW-1185">Reference proteome</keyword>
<proteinExistence type="predicted"/>
<accession>A0A2T6ZS56</accession>
<name>A0A2T6ZS56_TUBBO</name>
<protein>
    <submittedName>
        <fullName evidence="2">Uncharacterized protein</fullName>
    </submittedName>
</protein>
<feature type="region of interest" description="Disordered" evidence="1">
    <location>
        <begin position="38"/>
        <end position="74"/>
    </location>
</feature>
<dbReference type="AlphaFoldDB" id="A0A2T6ZS56"/>
<dbReference type="EMBL" id="NESQ01000123">
    <property type="protein sequence ID" value="PUU78315.1"/>
    <property type="molecule type" value="Genomic_DNA"/>
</dbReference>
<dbReference type="OrthoDB" id="5489997at2759"/>